<dbReference type="EMBL" id="CSUW01000001">
    <property type="protein sequence ID" value="CPT03630.1"/>
    <property type="molecule type" value="Genomic_DNA"/>
</dbReference>
<protein>
    <recommendedName>
        <fullName evidence="3">DUF4304 domain-containing protein</fullName>
    </recommendedName>
</protein>
<organism evidence="1 2">
    <name type="scientific">Mycobacteroides abscessus</name>
    <dbReference type="NCBI Taxonomy" id="36809"/>
    <lineage>
        <taxon>Bacteria</taxon>
        <taxon>Bacillati</taxon>
        <taxon>Actinomycetota</taxon>
        <taxon>Actinomycetes</taxon>
        <taxon>Mycobacteriales</taxon>
        <taxon>Mycobacteriaceae</taxon>
        <taxon>Mycobacteroides</taxon>
    </lineage>
</organism>
<name>A0AB33T070_9MYCO</name>
<comment type="caution">
    <text evidence="1">The sequence shown here is derived from an EMBL/GenBank/DDBJ whole genome shotgun (WGS) entry which is preliminary data.</text>
</comment>
<evidence type="ECO:0000313" key="1">
    <source>
        <dbReference type="EMBL" id="CPT03630.1"/>
    </source>
</evidence>
<dbReference type="Proteomes" id="UP000038487">
    <property type="component" value="Unassembled WGS sequence"/>
</dbReference>
<reference evidence="1 2" key="1">
    <citation type="submission" date="2015-03" db="EMBL/GenBank/DDBJ databases">
        <authorList>
            <consortium name="Pathogen Informatics"/>
            <person name="Murphy D."/>
        </authorList>
    </citation>
    <scope>NUCLEOTIDE SEQUENCE [LARGE SCALE GENOMIC DNA]</scope>
    <source>
        <strain evidence="1 2">PAP036</strain>
    </source>
</reference>
<dbReference type="AlphaFoldDB" id="A0AB33T070"/>
<evidence type="ECO:0000313" key="2">
    <source>
        <dbReference type="Proteomes" id="UP000038487"/>
    </source>
</evidence>
<proteinExistence type="predicted"/>
<gene>
    <name evidence="1" type="ORF">ERS075527_00600</name>
</gene>
<sequence length="160" mass="17906">MAPLTDEHLRRLAEIAEVDREGFFSRNPHLEVYRDRILLTALCQGAALHFVNGINGVKDLDVYTFYAEDPAVTYPYRRPRGLADFGESELGRHPDDHEYVGRRVDLLGRALKVAPSADPVAVVRNYLREGRTATARALAEKAVVAIDPGPRFGQIVWPVL</sequence>
<evidence type="ECO:0008006" key="3">
    <source>
        <dbReference type="Google" id="ProtNLM"/>
    </source>
</evidence>
<accession>A0AB33T070</accession>